<name>A0A7J6WZ32_THATH</name>
<dbReference type="Proteomes" id="UP000554482">
    <property type="component" value="Unassembled WGS sequence"/>
</dbReference>
<accession>A0A7J6WZ32</accession>
<evidence type="ECO:0000313" key="2">
    <source>
        <dbReference type="EMBL" id="KAF5201848.1"/>
    </source>
</evidence>
<protein>
    <submittedName>
        <fullName evidence="2">Uncharacterized protein</fullName>
    </submittedName>
</protein>
<organism evidence="2 3">
    <name type="scientific">Thalictrum thalictroides</name>
    <name type="common">Rue-anemone</name>
    <name type="synonym">Anemone thalictroides</name>
    <dbReference type="NCBI Taxonomy" id="46969"/>
    <lineage>
        <taxon>Eukaryota</taxon>
        <taxon>Viridiplantae</taxon>
        <taxon>Streptophyta</taxon>
        <taxon>Embryophyta</taxon>
        <taxon>Tracheophyta</taxon>
        <taxon>Spermatophyta</taxon>
        <taxon>Magnoliopsida</taxon>
        <taxon>Ranunculales</taxon>
        <taxon>Ranunculaceae</taxon>
        <taxon>Thalictroideae</taxon>
        <taxon>Thalictrum</taxon>
    </lineage>
</organism>
<sequence>MSRSDNIERDINDEVEEDSSDHDEDDIGVGATAKVSTGTDHEGEENLDDDGDNIFSTDDNVGPSGVKSNEDSEGEKDKGEHINIVALKLMKKARRSFPDIMQKYQITEKRIEMDLVHKNFPDVDNEHSILILEGQLRAGVGYPV</sequence>
<evidence type="ECO:0000256" key="1">
    <source>
        <dbReference type="SAM" id="MobiDB-lite"/>
    </source>
</evidence>
<dbReference type="AlphaFoldDB" id="A0A7J6WZ32"/>
<proteinExistence type="predicted"/>
<comment type="caution">
    <text evidence="2">The sequence shown here is derived from an EMBL/GenBank/DDBJ whole genome shotgun (WGS) entry which is preliminary data.</text>
</comment>
<feature type="compositionally biased region" description="Acidic residues" evidence="1">
    <location>
        <begin position="42"/>
        <end position="52"/>
    </location>
</feature>
<feature type="compositionally biased region" description="Acidic residues" evidence="1">
    <location>
        <begin position="13"/>
        <end position="27"/>
    </location>
</feature>
<dbReference type="EMBL" id="JABWDY010008893">
    <property type="protein sequence ID" value="KAF5201848.1"/>
    <property type="molecule type" value="Genomic_DNA"/>
</dbReference>
<evidence type="ECO:0000313" key="3">
    <source>
        <dbReference type="Proteomes" id="UP000554482"/>
    </source>
</evidence>
<feature type="compositionally biased region" description="Basic and acidic residues" evidence="1">
    <location>
        <begin position="1"/>
        <end position="12"/>
    </location>
</feature>
<feature type="region of interest" description="Disordered" evidence="1">
    <location>
        <begin position="1"/>
        <end position="79"/>
    </location>
</feature>
<gene>
    <name evidence="2" type="ORF">FRX31_008566</name>
</gene>
<keyword evidence="3" id="KW-1185">Reference proteome</keyword>
<reference evidence="2 3" key="1">
    <citation type="submission" date="2020-06" db="EMBL/GenBank/DDBJ databases">
        <title>Transcriptomic and genomic resources for Thalictrum thalictroides and T. hernandezii: Facilitating candidate gene discovery in an emerging model plant lineage.</title>
        <authorList>
            <person name="Arias T."/>
            <person name="Riano-Pachon D.M."/>
            <person name="Di Stilio V.S."/>
        </authorList>
    </citation>
    <scope>NUCLEOTIDE SEQUENCE [LARGE SCALE GENOMIC DNA]</scope>
    <source>
        <strain evidence="3">cv. WT478/WT964</strain>
        <tissue evidence="2">Leaves</tissue>
    </source>
</reference>